<name>A0A367LDB4_9HYPO</name>
<evidence type="ECO:0000256" key="1">
    <source>
        <dbReference type="SAM" id="SignalP"/>
    </source>
</evidence>
<organism evidence="2 3">
    <name type="scientific">Ophiocordyceps polyrhachis-furcata BCC 54312</name>
    <dbReference type="NCBI Taxonomy" id="1330021"/>
    <lineage>
        <taxon>Eukaryota</taxon>
        <taxon>Fungi</taxon>
        <taxon>Dikarya</taxon>
        <taxon>Ascomycota</taxon>
        <taxon>Pezizomycotina</taxon>
        <taxon>Sordariomycetes</taxon>
        <taxon>Hypocreomycetidae</taxon>
        <taxon>Hypocreales</taxon>
        <taxon>Ophiocordycipitaceae</taxon>
        <taxon>Ophiocordyceps</taxon>
    </lineage>
</organism>
<keyword evidence="3" id="KW-1185">Reference proteome</keyword>
<dbReference type="EMBL" id="LKCN02000007">
    <property type="protein sequence ID" value="RCI12414.1"/>
    <property type="molecule type" value="Genomic_DNA"/>
</dbReference>
<reference evidence="2 3" key="1">
    <citation type="journal article" date="2015" name="BMC Genomics">
        <title>Insights from the genome of Ophiocordyceps polyrhachis-furcata to pathogenicity and host specificity in insect fungi.</title>
        <authorList>
            <person name="Wichadakul D."/>
            <person name="Kobmoo N."/>
            <person name="Ingsriswang S."/>
            <person name="Tangphatsornruang S."/>
            <person name="Chantasingh D."/>
            <person name="Luangsa-ard J.J."/>
            <person name="Eurwilaichitr L."/>
        </authorList>
    </citation>
    <scope>NUCLEOTIDE SEQUENCE [LARGE SCALE GENOMIC DNA]</scope>
    <source>
        <strain evidence="2 3">BCC 54312</strain>
    </source>
</reference>
<feature type="signal peptide" evidence="1">
    <location>
        <begin position="1"/>
        <end position="19"/>
    </location>
</feature>
<gene>
    <name evidence="2" type="ORF">L249_0456</name>
</gene>
<proteinExistence type="predicted"/>
<dbReference type="AlphaFoldDB" id="A0A367LDB4"/>
<accession>A0A367LDB4</accession>
<protein>
    <submittedName>
        <fullName evidence="2">Uncharacterized protein</fullName>
    </submittedName>
</protein>
<evidence type="ECO:0000313" key="3">
    <source>
        <dbReference type="Proteomes" id="UP000253664"/>
    </source>
</evidence>
<comment type="caution">
    <text evidence="2">The sequence shown here is derived from an EMBL/GenBank/DDBJ whole genome shotgun (WGS) entry which is preliminary data.</text>
</comment>
<dbReference type="Proteomes" id="UP000253664">
    <property type="component" value="Unassembled WGS sequence"/>
</dbReference>
<feature type="chain" id="PRO_5016587010" evidence="1">
    <location>
        <begin position="20"/>
        <end position="153"/>
    </location>
</feature>
<evidence type="ECO:0000313" key="2">
    <source>
        <dbReference type="EMBL" id="RCI12414.1"/>
    </source>
</evidence>
<sequence length="153" mass="16571">MTPSASGSFFFFALVGLHARFSGHIVLEGFIIRHALQSSQPACALFSPNSGGGGPEPLRRQKFYLLARILAYSPKEADYNTERERIVRTYGSGPYRAYYLSISPEVPPLLTSISLSPSPDPPLPLPSPPSHAITASGRSGLHSSFLYSLYSLA</sequence>
<keyword evidence="1" id="KW-0732">Signal</keyword>